<dbReference type="AlphaFoldDB" id="A0A098LGP9"/>
<dbReference type="Proteomes" id="UP000030185">
    <property type="component" value="Unassembled WGS sequence"/>
</dbReference>
<sequence length="74" mass="8522">MVSKILKEGVNNNEFRDIDVSEYADLFISTMNGLRSITIKNKDSYQLEKSDLDLIEKRIKNLRGIFITGILKSK</sequence>
<dbReference type="RefSeq" id="WP_045464412.1">
    <property type="nucleotide sequence ID" value="NZ_BBLT01000005.1"/>
</dbReference>
<evidence type="ECO:0000313" key="2">
    <source>
        <dbReference type="Proteomes" id="UP000030185"/>
    </source>
</evidence>
<evidence type="ECO:0008006" key="3">
    <source>
        <dbReference type="Google" id="ProtNLM"/>
    </source>
</evidence>
<accession>A0A098LGP9</accession>
<gene>
    <name evidence="1" type="ORF">MYP_2861</name>
</gene>
<proteinExistence type="predicted"/>
<name>A0A098LGP9_9BACT</name>
<dbReference type="EMBL" id="BBLT01000005">
    <property type="protein sequence ID" value="GAL85632.1"/>
    <property type="molecule type" value="Genomic_DNA"/>
</dbReference>
<evidence type="ECO:0000313" key="1">
    <source>
        <dbReference type="EMBL" id="GAL85632.1"/>
    </source>
</evidence>
<comment type="caution">
    <text evidence="1">The sequence shown here is derived from an EMBL/GenBank/DDBJ whole genome shotgun (WGS) entry which is preliminary data.</text>
</comment>
<keyword evidence="2" id="KW-1185">Reference proteome</keyword>
<dbReference type="Gene3D" id="1.10.357.10">
    <property type="entry name" value="Tetracycline Repressor, domain 2"/>
    <property type="match status" value="1"/>
</dbReference>
<dbReference type="OrthoDB" id="9814200at2"/>
<protein>
    <recommendedName>
        <fullName evidence="3">TetR family transcriptional regulator</fullName>
    </recommendedName>
</protein>
<dbReference type="InterPro" id="IPR036271">
    <property type="entry name" value="Tet_transcr_reg_TetR-rel_C_sf"/>
</dbReference>
<organism evidence="1 2">
    <name type="scientific">Sporocytophaga myxococcoides</name>
    <dbReference type="NCBI Taxonomy" id="153721"/>
    <lineage>
        <taxon>Bacteria</taxon>
        <taxon>Pseudomonadati</taxon>
        <taxon>Bacteroidota</taxon>
        <taxon>Cytophagia</taxon>
        <taxon>Cytophagales</taxon>
        <taxon>Cytophagaceae</taxon>
        <taxon>Sporocytophaga</taxon>
    </lineage>
</organism>
<reference evidence="1 2" key="1">
    <citation type="submission" date="2014-09" db="EMBL/GenBank/DDBJ databases">
        <title>Sporocytophaga myxococcoides PG-01 genome sequencing.</title>
        <authorList>
            <person name="Liu L."/>
            <person name="Gao P.J."/>
            <person name="Chen G.J."/>
            <person name="Wang L.S."/>
        </authorList>
    </citation>
    <scope>NUCLEOTIDE SEQUENCE [LARGE SCALE GENOMIC DNA]</scope>
    <source>
        <strain evidence="1 2">PG-01</strain>
    </source>
</reference>
<dbReference type="SUPFAM" id="SSF48498">
    <property type="entry name" value="Tetracyclin repressor-like, C-terminal domain"/>
    <property type="match status" value="1"/>
</dbReference>
<dbReference type="STRING" id="153721.MYP_2861"/>